<gene>
    <name evidence="2" type="ORF">LVIROSA_LOCUS9697</name>
</gene>
<dbReference type="InterPro" id="IPR011042">
    <property type="entry name" value="6-blade_b-propeller_TolB-like"/>
</dbReference>
<accession>A0AAU9ME12</accession>
<dbReference type="Gene3D" id="2.120.10.30">
    <property type="entry name" value="TolB, C-terminal domain"/>
    <property type="match status" value="1"/>
</dbReference>
<proteinExistence type="predicted"/>
<dbReference type="Proteomes" id="UP001157418">
    <property type="component" value="Unassembled WGS sequence"/>
</dbReference>
<protein>
    <submittedName>
        <fullName evidence="2">Uncharacterized protein</fullName>
    </submittedName>
</protein>
<dbReference type="GO" id="GO:0012505">
    <property type="term" value="C:endomembrane system"/>
    <property type="evidence" value="ECO:0007669"/>
    <property type="project" value="TreeGrafter"/>
</dbReference>
<evidence type="ECO:0000313" key="2">
    <source>
        <dbReference type="EMBL" id="CAH1422359.1"/>
    </source>
</evidence>
<dbReference type="PANTHER" id="PTHR10426">
    <property type="entry name" value="STRICTOSIDINE SYNTHASE-RELATED"/>
    <property type="match status" value="1"/>
</dbReference>
<feature type="chain" id="PRO_5043336536" evidence="1">
    <location>
        <begin position="23"/>
        <end position="95"/>
    </location>
</feature>
<evidence type="ECO:0000313" key="3">
    <source>
        <dbReference type="Proteomes" id="UP001157418"/>
    </source>
</evidence>
<feature type="signal peptide" evidence="1">
    <location>
        <begin position="1"/>
        <end position="22"/>
    </location>
</feature>
<dbReference type="PANTHER" id="PTHR10426:SF105">
    <property type="entry name" value="STRICTOSIDINE SYNTHASE-RELATED"/>
    <property type="match status" value="1"/>
</dbReference>
<sequence length="95" mass="10179">MKPSILSIVVTYLCISGSFVCGEYTKFEKLVLPAGAIGPGSVTFGGDAASGPYTTMTDGRIMEWKGPALGFEDFSYTSMAREKDDCDGTTDDSKW</sequence>
<dbReference type="AlphaFoldDB" id="A0AAU9ME12"/>
<keyword evidence="1" id="KW-0732">Signal</keyword>
<dbReference type="EMBL" id="CAKMRJ010001112">
    <property type="protein sequence ID" value="CAH1422359.1"/>
    <property type="molecule type" value="Genomic_DNA"/>
</dbReference>
<reference evidence="2 3" key="1">
    <citation type="submission" date="2022-01" db="EMBL/GenBank/DDBJ databases">
        <authorList>
            <person name="Xiong W."/>
            <person name="Schranz E."/>
        </authorList>
    </citation>
    <scope>NUCLEOTIDE SEQUENCE [LARGE SCALE GENOMIC DNA]</scope>
</reference>
<name>A0AAU9ME12_9ASTR</name>
<comment type="caution">
    <text evidence="2">The sequence shown here is derived from an EMBL/GenBank/DDBJ whole genome shotgun (WGS) entry which is preliminary data.</text>
</comment>
<evidence type="ECO:0000256" key="1">
    <source>
        <dbReference type="SAM" id="SignalP"/>
    </source>
</evidence>
<keyword evidence="3" id="KW-1185">Reference proteome</keyword>
<organism evidence="2 3">
    <name type="scientific">Lactuca virosa</name>
    <dbReference type="NCBI Taxonomy" id="75947"/>
    <lineage>
        <taxon>Eukaryota</taxon>
        <taxon>Viridiplantae</taxon>
        <taxon>Streptophyta</taxon>
        <taxon>Embryophyta</taxon>
        <taxon>Tracheophyta</taxon>
        <taxon>Spermatophyta</taxon>
        <taxon>Magnoliopsida</taxon>
        <taxon>eudicotyledons</taxon>
        <taxon>Gunneridae</taxon>
        <taxon>Pentapetalae</taxon>
        <taxon>asterids</taxon>
        <taxon>campanulids</taxon>
        <taxon>Asterales</taxon>
        <taxon>Asteraceae</taxon>
        <taxon>Cichorioideae</taxon>
        <taxon>Cichorieae</taxon>
        <taxon>Lactucinae</taxon>
        <taxon>Lactuca</taxon>
    </lineage>
</organism>
<dbReference type="GO" id="GO:0016787">
    <property type="term" value="F:hydrolase activity"/>
    <property type="evidence" value="ECO:0007669"/>
    <property type="project" value="TreeGrafter"/>
</dbReference>